<dbReference type="NCBIfam" id="NF011981">
    <property type="entry name" value="PRK15446.1-2"/>
    <property type="match status" value="1"/>
</dbReference>
<dbReference type="Gene3D" id="3.20.20.140">
    <property type="entry name" value="Metal-dependent hydrolases"/>
    <property type="match status" value="1"/>
</dbReference>
<feature type="compositionally biased region" description="Polar residues" evidence="1">
    <location>
        <begin position="26"/>
        <end position="44"/>
    </location>
</feature>
<dbReference type="InterPro" id="IPR011059">
    <property type="entry name" value="Metal-dep_hydrolase_composite"/>
</dbReference>
<dbReference type="InterPro" id="IPR013108">
    <property type="entry name" value="Amidohydro_3"/>
</dbReference>
<evidence type="ECO:0000313" key="3">
    <source>
        <dbReference type="EMBL" id="GGX37706.1"/>
    </source>
</evidence>
<feature type="region of interest" description="Disordered" evidence="1">
    <location>
        <begin position="26"/>
        <end position="45"/>
    </location>
</feature>
<dbReference type="InterPro" id="IPR051781">
    <property type="entry name" value="Metallo-dep_Hydrolase"/>
</dbReference>
<proteinExistence type="predicted"/>
<dbReference type="NCBIfam" id="NF011987">
    <property type="entry name" value="PRK15446.2-3"/>
    <property type="match status" value="1"/>
</dbReference>
<evidence type="ECO:0000313" key="4">
    <source>
        <dbReference type="Proteomes" id="UP000653343"/>
    </source>
</evidence>
<dbReference type="Pfam" id="PF07969">
    <property type="entry name" value="Amidohydro_3"/>
    <property type="match status" value="1"/>
</dbReference>
<dbReference type="Gene3D" id="2.30.40.10">
    <property type="entry name" value="Urease, subunit C, domain 1"/>
    <property type="match status" value="1"/>
</dbReference>
<dbReference type="NCBIfam" id="NF011984">
    <property type="entry name" value="PRK15446.1-5"/>
    <property type="match status" value="1"/>
</dbReference>
<reference evidence="4" key="1">
    <citation type="journal article" date="2019" name="Int. J. Syst. Evol. Microbiol.">
        <title>The Global Catalogue of Microorganisms (GCM) 10K type strain sequencing project: providing services to taxonomists for standard genome sequencing and annotation.</title>
        <authorList>
            <consortium name="The Broad Institute Genomics Platform"/>
            <consortium name="The Broad Institute Genome Sequencing Center for Infectious Disease"/>
            <person name="Wu L."/>
            <person name="Ma J."/>
        </authorList>
    </citation>
    <scope>NUCLEOTIDE SEQUENCE [LARGE SCALE GENOMIC DNA]</scope>
    <source>
        <strain evidence="4">KCTC 23917</strain>
    </source>
</reference>
<dbReference type="PIRSF" id="PIRSF038971">
    <property type="entry name" value="PhnM"/>
    <property type="match status" value="1"/>
</dbReference>
<accession>A0ABQ2XWZ5</accession>
<dbReference type="NCBIfam" id="TIGR02318">
    <property type="entry name" value="phosphono_phnM"/>
    <property type="match status" value="1"/>
</dbReference>
<dbReference type="InterPro" id="IPR032466">
    <property type="entry name" value="Metal_Hydrolase"/>
</dbReference>
<dbReference type="Proteomes" id="UP000653343">
    <property type="component" value="Unassembled WGS sequence"/>
</dbReference>
<dbReference type="PANTHER" id="PTHR43135:SF3">
    <property type="entry name" value="ALPHA-D-RIBOSE 1-METHYLPHOSPHONATE 5-TRIPHOSPHATE DIPHOSPHATASE"/>
    <property type="match status" value="1"/>
</dbReference>
<dbReference type="InterPro" id="IPR012696">
    <property type="entry name" value="PhnM"/>
</dbReference>
<evidence type="ECO:0000256" key="1">
    <source>
        <dbReference type="SAM" id="MobiDB-lite"/>
    </source>
</evidence>
<dbReference type="PANTHER" id="PTHR43135">
    <property type="entry name" value="ALPHA-D-RIBOSE 1-METHYLPHOSPHONATE 5-TRIPHOSPHATE DIPHOSPHATASE"/>
    <property type="match status" value="1"/>
</dbReference>
<dbReference type="EMBL" id="BMYU01000003">
    <property type="protein sequence ID" value="GGX37706.1"/>
    <property type="molecule type" value="Genomic_DNA"/>
</dbReference>
<gene>
    <name evidence="3" type="ORF">GCM10010946_14680</name>
</gene>
<dbReference type="NCBIfam" id="NF011990">
    <property type="entry name" value="PRK15446.2-6"/>
    <property type="match status" value="1"/>
</dbReference>
<dbReference type="RefSeq" id="WP_189356426.1">
    <property type="nucleotide sequence ID" value="NZ_BMYU01000003.1"/>
</dbReference>
<comment type="caution">
    <text evidence="3">The sequence shown here is derived from an EMBL/GenBank/DDBJ whole genome shotgun (WGS) entry which is preliminary data.</text>
</comment>
<sequence length="383" mass="41265">MKNLSAPVFIRNARLVLHNQVLSGSLSTSHGRISSVDTGNSGTTGEDWESDYLIPGLVEIHTDNLEKHLMPRPKVNWPVLPAIIAHDAQVIAAGITTVLDALSVGDIDPDSLRNQSLQPCAQGLASAAAAGLLRAEHLLHLRLELAEPDLPGLLAPFMLDERLALVSLMDHTPGQRQWSDIDHYRTYVTGKRGWSHEKVDQMLAVLAERQQRHVAENRRLAVAMCGRDGRNLPLASHDDTTPEHVLEGVADGVCISEFPTTIAAARAAREHGLAVVMGAPNCVRGGSHSGNVSAAELAREGLLDMFSSDYVPASLLQAAFMLQQYGYSLPEAIATVSATPAAAIALDDRGQIATGLRADFLRVRVHDGIPVVLGVWRSGQRVY</sequence>
<protein>
    <submittedName>
        <fullName evidence="3">Amidohydrolase</fullName>
    </submittedName>
</protein>
<feature type="domain" description="Amidohydrolase 3" evidence="2">
    <location>
        <begin position="292"/>
        <end position="361"/>
    </location>
</feature>
<keyword evidence="4" id="KW-1185">Reference proteome</keyword>
<name>A0ABQ2XWZ5_9BURK</name>
<dbReference type="SUPFAM" id="SSF51556">
    <property type="entry name" value="Metallo-dependent hydrolases"/>
    <property type="match status" value="1"/>
</dbReference>
<evidence type="ECO:0000259" key="2">
    <source>
        <dbReference type="Pfam" id="PF07969"/>
    </source>
</evidence>
<dbReference type="SUPFAM" id="SSF51338">
    <property type="entry name" value="Composite domain of metallo-dependent hydrolases"/>
    <property type="match status" value="1"/>
</dbReference>
<organism evidence="3 4">
    <name type="scientific">Undibacterium squillarum</name>
    <dbReference type="NCBI Taxonomy" id="1131567"/>
    <lineage>
        <taxon>Bacteria</taxon>
        <taxon>Pseudomonadati</taxon>
        <taxon>Pseudomonadota</taxon>
        <taxon>Betaproteobacteria</taxon>
        <taxon>Burkholderiales</taxon>
        <taxon>Oxalobacteraceae</taxon>
        <taxon>Undibacterium</taxon>
    </lineage>
</organism>